<evidence type="ECO:0000313" key="1">
    <source>
        <dbReference type="EMBL" id="RNF02742.1"/>
    </source>
</evidence>
<keyword evidence="2" id="KW-1185">Reference proteome</keyword>
<dbReference type="GeneID" id="40330189"/>
<dbReference type="EMBL" id="MKGL01000220">
    <property type="protein sequence ID" value="RNF02742.1"/>
    <property type="molecule type" value="Genomic_DNA"/>
</dbReference>
<proteinExistence type="predicted"/>
<protein>
    <submittedName>
        <fullName evidence="1">Uncharacterized protein</fullName>
    </submittedName>
</protein>
<dbReference type="RefSeq" id="XP_029237101.1">
    <property type="nucleotide sequence ID" value="XM_029383108.1"/>
</dbReference>
<dbReference type="AlphaFoldDB" id="A0A3R7MB73"/>
<comment type="caution">
    <text evidence="1">The sequence shown here is derived from an EMBL/GenBank/DDBJ whole genome shotgun (WGS) entry which is preliminary data.</text>
</comment>
<name>A0A3R7MB73_TRYRA</name>
<reference evidence="1 2" key="1">
    <citation type="journal article" date="2018" name="BMC Genomics">
        <title>Genomic comparison of Trypanosoma conorhini and Trypanosoma rangeli to Trypanosoma cruzi strains of high and low virulence.</title>
        <authorList>
            <person name="Bradwell K.R."/>
            <person name="Koparde V.N."/>
            <person name="Matveyev A.V."/>
            <person name="Serrano M.G."/>
            <person name="Alves J.M."/>
            <person name="Parikh H."/>
            <person name="Huang B."/>
            <person name="Lee V."/>
            <person name="Espinosa-Alvarez O."/>
            <person name="Ortiz P.A."/>
            <person name="Costa-Martins A.G."/>
            <person name="Teixeira M.M."/>
            <person name="Buck G.A."/>
        </authorList>
    </citation>
    <scope>NUCLEOTIDE SEQUENCE [LARGE SCALE GENOMIC DNA]</scope>
    <source>
        <strain evidence="1 2">AM80</strain>
    </source>
</reference>
<dbReference type="Proteomes" id="UP000283634">
    <property type="component" value="Unassembled WGS sequence"/>
</dbReference>
<evidence type="ECO:0000313" key="2">
    <source>
        <dbReference type="Proteomes" id="UP000283634"/>
    </source>
</evidence>
<sequence>MYSRSTTTSPLQAAMSMTAWESRRTQGKTFRPTLEEVYDPEVSRQQFRHFQDAQPGKEYLHQQRGLEPRSGQHHWQEQTSSTEYKVWKYGRRTRSCAHHLHHQWSEVHAAHGASPLFIVCVYVHIILGGSIR</sequence>
<gene>
    <name evidence="1" type="ORF">TraAM80_06256</name>
</gene>
<organism evidence="1 2">
    <name type="scientific">Trypanosoma rangeli</name>
    <dbReference type="NCBI Taxonomy" id="5698"/>
    <lineage>
        <taxon>Eukaryota</taxon>
        <taxon>Discoba</taxon>
        <taxon>Euglenozoa</taxon>
        <taxon>Kinetoplastea</taxon>
        <taxon>Metakinetoplastina</taxon>
        <taxon>Trypanosomatida</taxon>
        <taxon>Trypanosomatidae</taxon>
        <taxon>Trypanosoma</taxon>
        <taxon>Herpetosoma</taxon>
    </lineage>
</organism>
<dbReference type="OrthoDB" id="271022at2759"/>
<accession>A0A3R7MB73</accession>